<dbReference type="EMBL" id="JABEPP010000006">
    <property type="protein sequence ID" value="NNM74560.1"/>
    <property type="molecule type" value="Genomic_DNA"/>
</dbReference>
<dbReference type="InterPro" id="IPR005106">
    <property type="entry name" value="Asp/hSer_DH_NAD-bd"/>
</dbReference>
<reference evidence="9 10" key="1">
    <citation type="submission" date="2020-04" db="EMBL/GenBank/DDBJ databases">
        <title>Enterovirga sp. isolate from soil.</title>
        <authorList>
            <person name="Chea S."/>
            <person name="Kim D.-U."/>
        </authorList>
    </citation>
    <scope>NUCLEOTIDE SEQUENCE [LARGE SCALE GENOMIC DNA]</scope>
    <source>
        <strain evidence="9 10">DB1703</strain>
    </source>
</reference>
<gene>
    <name evidence="6" type="primary">nadX</name>
    <name evidence="9" type="ORF">HJG44_19560</name>
</gene>
<keyword evidence="10" id="KW-1185">Reference proteome</keyword>
<dbReference type="Pfam" id="PF03447">
    <property type="entry name" value="NAD_binding_3"/>
    <property type="match status" value="1"/>
</dbReference>
<dbReference type="NCBIfam" id="NF009828">
    <property type="entry name" value="PRK13303.1-3"/>
    <property type="match status" value="1"/>
</dbReference>
<evidence type="ECO:0000256" key="6">
    <source>
        <dbReference type="HAMAP-Rule" id="MF_01265"/>
    </source>
</evidence>
<evidence type="ECO:0000256" key="4">
    <source>
        <dbReference type="ARBA" id="ARBA00023002"/>
    </source>
</evidence>
<feature type="active site" evidence="6">
    <location>
        <position position="215"/>
    </location>
</feature>
<keyword evidence="2 6" id="KW-0662">Pyridine nucleotide biosynthesis</keyword>
<dbReference type="GO" id="GO:0016639">
    <property type="term" value="F:oxidoreductase activity, acting on the CH-NH2 group of donors, NAD or NADP as acceptor"/>
    <property type="evidence" value="ECO:0007669"/>
    <property type="project" value="UniProtKB-UniRule"/>
</dbReference>
<dbReference type="PANTHER" id="PTHR31873">
    <property type="entry name" value="L-ASPARTATE DEHYDROGENASE-RELATED"/>
    <property type="match status" value="1"/>
</dbReference>
<comment type="catalytic activity">
    <reaction evidence="6">
        <text>L-aspartate + NAD(+) + H2O = oxaloacetate + NH4(+) + NADH + H(+)</text>
        <dbReference type="Rhea" id="RHEA:11788"/>
        <dbReference type="ChEBI" id="CHEBI:15377"/>
        <dbReference type="ChEBI" id="CHEBI:15378"/>
        <dbReference type="ChEBI" id="CHEBI:16452"/>
        <dbReference type="ChEBI" id="CHEBI:28938"/>
        <dbReference type="ChEBI" id="CHEBI:29991"/>
        <dbReference type="ChEBI" id="CHEBI:57540"/>
        <dbReference type="ChEBI" id="CHEBI:57945"/>
        <dbReference type="EC" id="1.4.1.21"/>
    </reaction>
</comment>
<dbReference type="GO" id="GO:0051287">
    <property type="term" value="F:NAD binding"/>
    <property type="evidence" value="ECO:0007669"/>
    <property type="project" value="UniProtKB-UniRule"/>
</dbReference>
<dbReference type="SUPFAM" id="SSF55347">
    <property type="entry name" value="Glyceraldehyde-3-phosphate dehydrogenase-like, C-terminal domain"/>
    <property type="match status" value="1"/>
</dbReference>
<dbReference type="UniPathway" id="UPA00253">
    <property type="reaction ID" value="UER00456"/>
</dbReference>
<evidence type="ECO:0000259" key="7">
    <source>
        <dbReference type="Pfam" id="PF01958"/>
    </source>
</evidence>
<feature type="domain" description="Aspartate/homoserine dehydrogenase NAD-binding" evidence="8">
    <location>
        <begin position="8"/>
        <end position="117"/>
    </location>
</feature>
<dbReference type="InterPro" id="IPR002811">
    <property type="entry name" value="Asp_DH"/>
</dbReference>
<comment type="similarity">
    <text evidence="1 6">Belongs to the L-aspartate dehydrogenase family.</text>
</comment>
<evidence type="ECO:0000313" key="10">
    <source>
        <dbReference type="Proteomes" id="UP000564885"/>
    </source>
</evidence>
<dbReference type="GO" id="GO:0033735">
    <property type="term" value="F:aspartate dehydrogenase [NAD(P)+] activity"/>
    <property type="evidence" value="ECO:0007669"/>
    <property type="project" value="UniProtKB-EC"/>
</dbReference>
<feature type="domain" description="Aspartate dehydrogenase" evidence="7">
    <location>
        <begin position="164"/>
        <end position="249"/>
    </location>
</feature>
<evidence type="ECO:0000259" key="8">
    <source>
        <dbReference type="Pfam" id="PF03447"/>
    </source>
</evidence>
<dbReference type="Pfam" id="PF01958">
    <property type="entry name" value="Asp_DH_C"/>
    <property type="match status" value="1"/>
</dbReference>
<comment type="miscellaneous">
    <text evidence="6">The iminoaspartate product is unstable in aqueous solution and can decompose to oxaloacetate and ammonia.</text>
</comment>
<evidence type="ECO:0000256" key="1">
    <source>
        <dbReference type="ARBA" id="ARBA00008331"/>
    </source>
</evidence>
<dbReference type="Gene3D" id="3.30.360.10">
    <property type="entry name" value="Dihydrodipicolinate Reductase, domain 2"/>
    <property type="match status" value="1"/>
</dbReference>
<dbReference type="EC" id="1.4.1.21" evidence="6"/>
<accession>A0A849IEP2</accession>
<dbReference type="Gene3D" id="3.40.50.720">
    <property type="entry name" value="NAD(P)-binding Rossmann-like Domain"/>
    <property type="match status" value="1"/>
</dbReference>
<proteinExistence type="inferred from homology"/>
<comment type="catalytic activity">
    <reaction evidence="6">
        <text>L-aspartate + NADP(+) + H2O = oxaloacetate + NH4(+) + NADPH + H(+)</text>
        <dbReference type="Rhea" id="RHEA:11784"/>
        <dbReference type="ChEBI" id="CHEBI:15377"/>
        <dbReference type="ChEBI" id="CHEBI:15378"/>
        <dbReference type="ChEBI" id="CHEBI:16452"/>
        <dbReference type="ChEBI" id="CHEBI:28938"/>
        <dbReference type="ChEBI" id="CHEBI:29991"/>
        <dbReference type="ChEBI" id="CHEBI:57783"/>
        <dbReference type="ChEBI" id="CHEBI:58349"/>
        <dbReference type="EC" id="1.4.1.21"/>
    </reaction>
</comment>
<feature type="binding site" evidence="6">
    <location>
        <position position="120"/>
    </location>
    <ligand>
        <name>NAD(+)</name>
        <dbReference type="ChEBI" id="CHEBI:57540"/>
    </ligand>
</feature>
<dbReference type="RefSeq" id="WP_171220031.1">
    <property type="nucleotide sequence ID" value="NZ_JABEPP010000006.1"/>
</dbReference>
<keyword evidence="4 6" id="KW-0560">Oxidoreductase</keyword>
<dbReference type="InterPro" id="IPR036291">
    <property type="entry name" value="NAD(P)-bd_dom_sf"/>
</dbReference>
<sequence length="263" mass="27351">MRRVAIIGHGAIGRELATALLRRGGYAVAVVLRPGSSRAGQVGPDCVTVHDPAALAAFRPAIVVEAAGAQAVREWGPASLGLGVPLLLSSVGALHDDGLRAALVEAAEAAGTRLYLPSGALAGLDYVLAARAAGDLRIRYESRKPPAAWADELRRLGHVERPARPVTLLEGSAREAAARYPANLNVAATLALAGIGFDRTEVSVVVDPEARGNTHGIAVASELGSLELSVVNRPSPDNPKTSWIVSRSLLSAIEQHFSTVQLL</sequence>
<evidence type="ECO:0000256" key="2">
    <source>
        <dbReference type="ARBA" id="ARBA00022642"/>
    </source>
</evidence>
<dbReference type="InterPro" id="IPR011182">
    <property type="entry name" value="L-Asp_DH"/>
</dbReference>
<dbReference type="HAMAP" id="MF_01265">
    <property type="entry name" value="NadX"/>
    <property type="match status" value="1"/>
</dbReference>
<keyword evidence="3 6" id="KW-0521">NADP</keyword>
<comment type="function">
    <text evidence="6">Specifically catalyzes the NAD or NADP-dependent dehydrogenation of L-aspartate to iminoaspartate.</text>
</comment>
<keyword evidence="5 6" id="KW-0520">NAD</keyword>
<evidence type="ECO:0000256" key="3">
    <source>
        <dbReference type="ARBA" id="ARBA00022857"/>
    </source>
</evidence>
<name>A0A849IEP2_9HYPH</name>
<evidence type="ECO:0000313" key="9">
    <source>
        <dbReference type="EMBL" id="NNM74560.1"/>
    </source>
</evidence>
<dbReference type="AlphaFoldDB" id="A0A849IEP2"/>
<dbReference type="PIRSF" id="PIRSF005227">
    <property type="entry name" value="Asp_dh_NAD_syn"/>
    <property type="match status" value="1"/>
</dbReference>
<protein>
    <recommendedName>
        <fullName evidence="6">L-aspartate dehydrogenase</fullName>
        <ecNumber evidence="6">1.4.1.21</ecNumber>
    </recommendedName>
</protein>
<feature type="binding site" evidence="6">
    <location>
        <position position="185"/>
    </location>
    <ligand>
        <name>NAD(+)</name>
        <dbReference type="ChEBI" id="CHEBI:57540"/>
    </ligand>
</feature>
<evidence type="ECO:0000256" key="5">
    <source>
        <dbReference type="ARBA" id="ARBA00023027"/>
    </source>
</evidence>
<dbReference type="GO" id="GO:0050661">
    <property type="term" value="F:NADP binding"/>
    <property type="evidence" value="ECO:0007669"/>
    <property type="project" value="UniProtKB-UniRule"/>
</dbReference>
<dbReference type="PANTHER" id="PTHR31873:SF6">
    <property type="entry name" value="ASPARTATE DEHYDROGENASE DOMAIN-CONTAINING PROTEIN"/>
    <property type="match status" value="1"/>
</dbReference>
<comment type="pathway">
    <text evidence="6">Cofactor biosynthesis; NAD(+) biosynthesis; iminoaspartate from L-aspartate (dehydrogenase route): step 1/1.</text>
</comment>
<comment type="caution">
    <text evidence="9">The sequence shown here is derived from an EMBL/GenBank/DDBJ whole genome shotgun (WGS) entry which is preliminary data.</text>
</comment>
<organism evidence="9 10">
    <name type="scientific">Enterovirga aerilata</name>
    <dbReference type="NCBI Taxonomy" id="2730920"/>
    <lineage>
        <taxon>Bacteria</taxon>
        <taxon>Pseudomonadati</taxon>
        <taxon>Pseudomonadota</taxon>
        <taxon>Alphaproteobacteria</taxon>
        <taxon>Hyphomicrobiales</taxon>
        <taxon>Methylobacteriaceae</taxon>
        <taxon>Enterovirga</taxon>
    </lineage>
</organism>
<dbReference type="GO" id="GO:0009435">
    <property type="term" value="P:NAD+ biosynthetic process"/>
    <property type="evidence" value="ECO:0007669"/>
    <property type="project" value="UniProtKB-UniRule"/>
</dbReference>
<dbReference type="InterPro" id="IPR020626">
    <property type="entry name" value="Asp_DH_prok"/>
</dbReference>
<dbReference type="Proteomes" id="UP000564885">
    <property type="component" value="Unassembled WGS sequence"/>
</dbReference>
<dbReference type="SUPFAM" id="SSF51735">
    <property type="entry name" value="NAD(P)-binding Rossmann-fold domains"/>
    <property type="match status" value="1"/>
</dbReference>